<comment type="caution">
    <text evidence="2">The sequence shown here is derived from an EMBL/GenBank/DDBJ whole genome shotgun (WGS) entry which is preliminary data.</text>
</comment>
<keyword evidence="1" id="KW-0812">Transmembrane</keyword>
<dbReference type="EMBL" id="ML986843">
    <property type="protein sequence ID" value="KAF2257778.1"/>
    <property type="molecule type" value="Genomic_DNA"/>
</dbReference>
<keyword evidence="1" id="KW-0472">Membrane</keyword>
<dbReference type="OrthoDB" id="6770063at2759"/>
<feature type="non-terminal residue" evidence="2">
    <location>
        <position position="1"/>
    </location>
</feature>
<organism evidence="2 3">
    <name type="scientific">Lojkania enalia</name>
    <dbReference type="NCBI Taxonomy" id="147567"/>
    <lineage>
        <taxon>Eukaryota</taxon>
        <taxon>Fungi</taxon>
        <taxon>Dikarya</taxon>
        <taxon>Ascomycota</taxon>
        <taxon>Pezizomycotina</taxon>
        <taxon>Dothideomycetes</taxon>
        <taxon>Pleosporomycetidae</taxon>
        <taxon>Pleosporales</taxon>
        <taxon>Pleosporales incertae sedis</taxon>
        <taxon>Lojkania</taxon>
    </lineage>
</organism>
<evidence type="ECO:0000256" key="1">
    <source>
        <dbReference type="SAM" id="Phobius"/>
    </source>
</evidence>
<dbReference type="Proteomes" id="UP000800093">
    <property type="component" value="Unassembled WGS sequence"/>
</dbReference>
<sequence>YTSSAISASHLLRNVYAYVFPILAPNLYSLDYGLGNTVPAMIAVILGLPGSYILWNYGERLGRKEEKVM</sequence>
<feature type="transmembrane region" description="Helical" evidence="1">
    <location>
        <begin position="38"/>
        <end position="57"/>
    </location>
</feature>
<accession>A0A9P4JZC5</accession>
<reference evidence="3" key="1">
    <citation type="journal article" date="2020" name="Stud. Mycol.">
        <title>101 Dothideomycetes genomes: A test case for predicting lifestyles and emergence of pathogens.</title>
        <authorList>
            <person name="Haridas S."/>
            <person name="Albert R."/>
            <person name="Binder M."/>
            <person name="Bloem J."/>
            <person name="LaButti K."/>
            <person name="Salamov A."/>
            <person name="Andreopoulos B."/>
            <person name="Baker S."/>
            <person name="Barry K."/>
            <person name="Bills G."/>
            <person name="Bluhm B."/>
            <person name="Cannon C."/>
            <person name="Castanera R."/>
            <person name="Culley D."/>
            <person name="Daum C."/>
            <person name="Ezra D."/>
            <person name="Gonzalez J."/>
            <person name="Henrissat B."/>
            <person name="Kuo A."/>
            <person name="Liang C."/>
            <person name="Lipzen A."/>
            <person name="Lutzoni F."/>
            <person name="Magnuson J."/>
            <person name="Mondo S."/>
            <person name="Nolan M."/>
            <person name="Ohm R."/>
            <person name="Pangilinan J."/>
            <person name="Park H.-J."/>
            <person name="Ramirez L."/>
            <person name="Alfaro M."/>
            <person name="Sun H."/>
            <person name="Tritt A."/>
            <person name="Yoshinaga Y."/>
            <person name="Zwiers L.-H."/>
            <person name="Turgeon B."/>
            <person name="Goodwin S."/>
            <person name="Spatafora J."/>
            <person name="Crous P."/>
            <person name="Grigoriev I."/>
        </authorList>
    </citation>
    <scope>NUCLEOTIDE SEQUENCE [LARGE SCALE GENOMIC DNA]</scope>
    <source>
        <strain evidence="3">CBS 304.66</strain>
    </source>
</reference>
<gene>
    <name evidence="2" type="ORF">CC78DRAFT_481598</name>
</gene>
<evidence type="ECO:0000313" key="3">
    <source>
        <dbReference type="Proteomes" id="UP000800093"/>
    </source>
</evidence>
<dbReference type="AlphaFoldDB" id="A0A9P4JZC5"/>
<name>A0A9P4JZC5_9PLEO</name>
<evidence type="ECO:0000313" key="2">
    <source>
        <dbReference type="EMBL" id="KAF2257778.1"/>
    </source>
</evidence>
<protein>
    <submittedName>
        <fullName evidence="2">Uncharacterized protein</fullName>
    </submittedName>
</protein>
<keyword evidence="1" id="KW-1133">Transmembrane helix</keyword>
<keyword evidence="3" id="KW-1185">Reference proteome</keyword>
<proteinExistence type="predicted"/>